<organism evidence="1 2">
    <name type="scientific">Phytophthora infestans (strain T30-4)</name>
    <name type="common">Potato late blight agent</name>
    <dbReference type="NCBI Taxonomy" id="403677"/>
    <lineage>
        <taxon>Eukaryota</taxon>
        <taxon>Sar</taxon>
        <taxon>Stramenopiles</taxon>
        <taxon>Oomycota</taxon>
        <taxon>Peronosporomycetes</taxon>
        <taxon>Peronosporales</taxon>
        <taxon>Peronosporaceae</taxon>
        <taxon>Phytophthora</taxon>
    </lineage>
</organism>
<dbReference type="RefSeq" id="XP_002895655.1">
    <property type="nucleotide sequence ID" value="XM_002895609.1"/>
</dbReference>
<name>D0P210_PHYIT</name>
<dbReference type="VEuPathDB" id="FungiDB:PITG_20318"/>
<dbReference type="KEGG" id="pif:PITG_20318"/>
<reference evidence="2" key="1">
    <citation type="journal article" date="2009" name="Nature">
        <title>Genome sequence and analysis of the Irish potato famine pathogen Phytophthora infestans.</title>
        <authorList>
            <consortium name="The Broad Institute Genome Sequencing Platform"/>
            <person name="Haas B.J."/>
            <person name="Kamoun S."/>
            <person name="Zody M.C."/>
            <person name="Jiang R.H."/>
            <person name="Handsaker R.E."/>
            <person name="Cano L.M."/>
            <person name="Grabherr M."/>
            <person name="Kodira C.D."/>
            <person name="Raffaele S."/>
            <person name="Torto-Alalibo T."/>
            <person name="Bozkurt T.O."/>
            <person name="Ah-Fong A.M."/>
            <person name="Alvarado L."/>
            <person name="Anderson V.L."/>
            <person name="Armstrong M.R."/>
            <person name="Avrova A."/>
            <person name="Baxter L."/>
            <person name="Beynon J."/>
            <person name="Boevink P.C."/>
            <person name="Bollmann S.R."/>
            <person name="Bos J.I."/>
            <person name="Bulone V."/>
            <person name="Cai G."/>
            <person name="Cakir C."/>
            <person name="Carrington J.C."/>
            <person name="Chawner M."/>
            <person name="Conti L."/>
            <person name="Costanzo S."/>
            <person name="Ewan R."/>
            <person name="Fahlgren N."/>
            <person name="Fischbach M.A."/>
            <person name="Fugelstad J."/>
            <person name="Gilroy E.M."/>
            <person name="Gnerre S."/>
            <person name="Green P.J."/>
            <person name="Grenville-Briggs L.J."/>
            <person name="Griffith J."/>
            <person name="Grunwald N.J."/>
            <person name="Horn K."/>
            <person name="Horner N.R."/>
            <person name="Hu C.H."/>
            <person name="Huitema E."/>
            <person name="Jeong D.H."/>
            <person name="Jones A.M."/>
            <person name="Jones J.D."/>
            <person name="Jones R.W."/>
            <person name="Karlsson E.K."/>
            <person name="Kunjeti S.G."/>
            <person name="Lamour K."/>
            <person name="Liu Z."/>
            <person name="Ma L."/>
            <person name="Maclean D."/>
            <person name="Chibucos M.C."/>
            <person name="McDonald H."/>
            <person name="McWalters J."/>
            <person name="Meijer H.J."/>
            <person name="Morgan W."/>
            <person name="Morris P.F."/>
            <person name="Munro C.A."/>
            <person name="O'Neill K."/>
            <person name="Ospina-Giraldo M."/>
            <person name="Pinzon A."/>
            <person name="Pritchard L."/>
            <person name="Ramsahoye B."/>
            <person name="Ren Q."/>
            <person name="Restrepo S."/>
            <person name="Roy S."/>
            <person name="Sadanandom A."/>
            <person name="Savidor A."/>
            <person name="Schornack S."/>
            <person name="Schwartz D.C."/>
            <person name="Schumann U.D."/>
            <person name="Schwessinger B."/>
            <person name="Seyer L."/>
            <person name="Sharpe T."/>
            <person name="Silvar C."/>
            <person name="Song J."/>
            <person name="Studholme D.J."/>
            <person name="Sykes S."/>
            <person name="Thines M."/>
            <person name="van de Vondervoort P.J."/>
            <person name="Phuntumart V."/>
            <person name="Wawra S."/>
            <person name="Weide R."/>
            <person name="Win J."/>
            <person name="Young C."/>
            <person name="Zhou S."/>
            <person name="Fry W."/>
            <person name="Meyers B.C."/>
            <person name="van West P."/>
            <person name="Ristaino J."/>
            <person name="Govers F."/>
            <person name="Birch P.R."/>
            <person name="Whisson S.C."/>
            <person name="Judelson H.S."/>
            <person name="Nusbaum C."/>
        </authorList>
    </citation>
    <scope>NUCLEOTIDE SEQUENCE [LARGE SCALE GENOMIC DNA]</scope>
    <source>
        <strain evidence="2">T30-4</strain>
    </source>
</reference>
<evidence type="ECO:0000313" key="1">
    <source>
        <dbReference type="EMBL" id="EEY55156.1"/>
    </source>
</evidence>
<dbReference type="InParanoid" id="D0P210"/>
<evidence type="ECO:0000313" key="2">
    <source>
        <dbReference type="Proteomes" id="UP000006643"/>
    </source>
</evidence>
<keyword evidence="2" id="KW-1185">Reference proteome</keyword>
<dbReference type="HOGENOM" id="CLU_106077_1_0_1"/>
<dbReference type="GeneID" id="9480324"/>
<proteinExistence type="predicted"/>
<dbReference type="Proteomes" id="UP000006643">
    <property type="component" value="Unassembled WGS sequence"/>
</dbReference>
<dbReference type="OrthoDB" id="89220at2759"/>
<sequence>MKKCYGKPLGLRTLCETRWNSTQGCFASLLRVQSALQMFHCHRGECVEDRWEQCEQPLFMLWFALHPVYVECSRELPETVVSGIGTLAKIAAYFYRRLFGTDEIGQLRRDMLAWMQRRFTRMKPTRYESALNRSQNCHMRALV</sequence>
<dbReference type="AlphaFoldDB" id="D0P210"/>
<gene>
    <name evidence="1" type="ORF">PITG_20318</name>
</gene>
<accession>D0P210</accession>
<protein>
    <submittedName>
        <fullName evidence="1">Uncharacterized protein</fullName>
    </submittedName>
</protein>
<dbReference type="EMBL" id="DS028265">
    <property type="protein sequence ID" value="EEY55156.1"/>
    <property type="molecule type" value="Genomic_DNA"/>
</dbReference>